<reference evidence="2" key="1">
    <citation type="submission" date="2023-01" db="EMBL/GenBank/DDBJ databases">
        <title>The diversity of Class Acidimicrobiia in South China Sea sediment environments and the proposal of Iamia marina sp. nov., a novel species of the genus Iamia.</title>
        <authorList>
            <person name="He Y."/>
            <person name="Tian X."/>
        </authorList>
    </citation>
    <scope>NUCLEOTIDE SEQUENCE</scope>
    <source>
        <strain evidence="2">DSM 19957</strain>
    </source>
</reference>
<keyword evidence="3" id="KW-1185">Reference proteome</keyword>
<proteinExistence type="predicted"/>
<dbReference type="AlphaFoldDB" id="A0AAF0BUV8"/>
<keyword evidence="1" id="KW-0812">Transmembrane</keyword>
<evidence type="ECO:0000313" key="3">
    <source>
        <dbReference type="Proteomes" id="UP001216390"/>
    </source>
</evidence>
<dbReference type="EMBL" id="CP116942">
    <property type="protein sequence ID" value="WCO68212.1"/>
    <property type="molecule type" value="Genomic_DNA"/>
</dbReference>
<dbReference type="KEGG" id="ima:PO878_05665"/>
<dbReference type="Pfam" id="PF07332">
    <property type="entry name" value="Phage_holin_3_6"/>
    <property type="match status" value="1"/>
</dbReference>
<feature type="transmembrane region" description="Helical" evidence="1">
    <location>
        <begin position="82"/>
        <end position="101"/>
    </location>
</feature>
<keyword evidence="1" id="KW-1133">Transmembrane helix</keyword>
<dbReference type="RefSeq" id="WP_272737729.1">
    <property type="nucleotide sequence ID" value="NZ_CP116942.1"/>
</dbReference>
<keyword evidence="1" id="KW-0472">Membrane</keyword>
<dbReference type="InterPro" id="IPR009937">
    <property type="entry name" value="Phage_holin_3_6"/>
</dbReference>
<protein>
    <submittedName>
        <fullName evidence="2">Phage holin family protein</fullName>
    </submittedName>
</protein>
<sequence>MTDQQPLRPERSLGELLGEMSEELSTLFRQEVELAREELKEEGRKVGRAGSRFGGAAVAALYAGFGLVLTLGYLLATFLPEWVGFLVVTLVLGAVAAVLGLRGKKEAQAIQPAPEQTIETLKEDAQWLSERRS</sequence>
<evidence type="ECO:0000256" key="1">
    <source>
        <dbReference type="SAM" id="Phobius"/>
    </source>
</evidence>
<name>A0AAF0BUV8_9ACTN</name>
<feature type="transmembrane region" description="Helical" evidence="1">
    <location>
        <begin position="53"/>
        <end position="76"/>
    </location>
</feature>
<organism evidence="2 3">
    <name type="scientific">Iamia majanohamensis</name>
    <dbReference type="NCBI Taxonomy" id="467976"/>
    <lineage>
        <taxon>Bacteria</taxon>
        <taxon>Bacillati</taxon>
        <taxon>Actinomycetota</taxon>
        <taxon>Acidimicrobiia</taxon>
        <taxon>Acidimicrobiales</taxon>
        <taxon>Iamiaceae</taxon>
        <taxon>Iamia</taxon>
    </lineage>
</organism>
<gene>
    <name evidence="2" type="ORF">PO878_05665</name>
</gene>
<accession>A0AAF0BUV8</accession>
<evidence type="ECO:0000313" key="2">
    <source>
        <dbReference type="EMBL" id="WCO68212.1"/>
    </source>
</evidence>
<dbReference type="Proteomes" id="UP001216390">
    <property type="component" value="Chromosome"/>
</dbReference>